<feature type="binding site" evidence="12">
    <location>
        <position position="368"/>
    </location>
    <ligand>
        <name>Zn(2+)</name>
        <dbReference type="ChEBI" id="CHEBI:29105"/>
        <label>1</label>
    </ligand>
</feature>
<feature type="binding site" evidence="12">
    <location>
        <position position="377"/>
    </location>
    <ligand>
        <name>Zn(2+)</name>
        <dbReference type="ChEBI" id="CHEBI:29105"/>
        <label>2</label>
    </ligand>
</feature>
<keyword evidence="2 12" id="KW-0235">DNA replication</keyword>
<dbReference type="GO" id="GO:0006310">
    <property type="term" value="P:DNA recombination"/>
    <property type="evidence" value="ECO:0007669"/>
    <property type="project" value="InterPro"/>
</dbReference>
<dbReference type="InterPro" id="IPR011545">
    <property type="entry name" value="DEAD/DEAH_box_helicase_dom"/>
</dbReference>
<dbReference type="PANTHER" id="PTHR30580">
    <property type="entry name" value="PRIMOSOMAL PROTEIN N"/>
    <property type="match status" value="1"/>
</dbReference>
<dbReference type="InterPro" id="IPR027417">
    <property type="entry name" value="P-loop_NTPase"/>
</dbReference>
<dbReference type="GO" id="GO:0003677">
    <property type="term" value="F:DNA binding"/>
    <property type="evidence" value="ECO:0007669"/>
    <property type="project" value="UniProtKB-UniRule"/>
</dbReference>
<comment type="caution">
    <text evidence="15">The sequence shown here is derived from an EMBL/GenBank/DDBJ whole genome shotgun (WGS) entry which is preliminary data.</text>
</comment>
<dbReference type="EMBL" id="LNVX01000291">
    <property type="protein sequence ID" value="OEG70801.1"/>
    <property type="molecule type" value="Genomic_DNA"/>
</dbReference>
<dbReference type="PROSITE" id="PS51194">
    <property type="entry name" value="HELICASE_CTER"/>
    <property type="match status" value="1"/>
</dbReference>
<dbReference type="InterPro" id="IPR041236">
    <property type="entry name" value="PriA_C"/>
</dbReference>
<protein>
    <recommendedName>
        <fullName evidence="12">Replication restart protein PriA</fullName>
    </recommendedName>
    <alternativeName>
        <fullName evidence="12">ATP-dependent DNA helicase PriA</fullName>
        <ecNumber evidence="12">5.6.2.4</ecNumber>
    </alternativeName>
    <alternativeName>
        <fullName evidence="12">DNA 3'-5' helicase PriA</fullName>
    </alternativeName>
</protein>
<evidence type="ECO:0000256" key="4">
    <source>
        <dbReference type="ARBA" id="ARBA00022741"/>
    </source>
</evidence>
<evidence type="ECO:0000256" key="6">
    <source>
        <dbReference type="ARBA" id="ARBA00022806"/>
    </source>
</evidence>
<feature type="binding site" evidence="12">
    <location>
        <position position="408"/>
    </location>
    <ligand>
        <name>Zn(2+)</name>
        <dbReference type="ChEBI" id="CHEBI:29105"/>
        <label>1</label>
    </ligand>
</feature>
<dbReference type="NCBIfam" id="TIGR00595">
    <property type="entry name" value="priA"/>
    <property type="match status" value="1"/>
</dbReference>
<dbReference type="SMART" id="SM00487">
    <property type="entry name" value="DEXDc"/>
    <property type="match status" value="1"/>
</dbReference>
<evidence type="ECO:0000256" key="5">
    <source>
        <dbReference type="ARBA" id="ARBA00022801"/>
    </source>
</evidence>
<dbReference type="AlphaFoldDB" id="A0A1E5IK47"/>
<reference evidence="15 16" key="1">
    <citation type="submission" date="2015-11" db="EMBL/GenBank/DDBJ databases">
        <title>Evidence for parallel genomic evolution in an endosymbiosis of termite gut flagellates.</title>
        <authorList>
            <person name="Zheng H."/>
        </authorList>
    </citation>
    <scope>NUCLEOTIDE SEQUENCE [LARGE SCALE GENOMIC DNA]</scope>
    <source>
        <strain evidence="15 16">CET450</strain>
    </source>
</reference>
<keyword evidence="4 12" id="KW-0547">Nucleotide-binding</keyword>
<keyword evidence="9 12" id="KW-0238">DNA-binding</keyword>
<evidence type="ECO:0000256" key="1">
    <source>
        <dbReference type="ARBA" id="ARBA00022515"/>
    </source>
</evidence>
<dbReference type="GO" id="GO:0006302">
    <property type="term" value="P:double-strand break repair"/>
    <property type="evidence" value="ECO:0007669"/>
    <property type="project" value="InterPro"/>
</dbReference>
<name>A0A1E5IK47_ENDTX</name>
<dbReference type="Pfam" id="PF00271">
    <property type="entry name" value="Helicase_C"/>
    <property type="match status" value="1"/>
</dbReference>
<organism evidence="15 16">
    <name type="scientific">Endomicrobium trichonymphae</name>
    <dbReference type="NCBI Taxonomy" id="1408204"/>
    <lineage>
        <taxon>Bacteria</taxon>
        <taxon>Pseudomonadati</taxon>
        <taxon>Elusimicrobiota</taxon>
        <taxon>Endomicrobiia</taxon>
        <taxon>Endomicrobiales</taxon>
        <taxon>Endomicrobiaceae</taxon>
        <taxon>Candidatus Endomicrobiellum</taxon>
    </lineage>
</organism>
<dbReference type="CDD" id="cd17929">
    <property type="entry name" value="DEXHc_priA"/>
    <property type="match status" value="1"/>
</dbReference>
<evidence type="ECO:0000256" key="9">
    <source>
        <dbReference type="ARBA" id="ARBA00023125"/>
    </source>
</evidence>
<evidence type="ECO:0000256" key="11">
    <source>
        <dbReference type="ARBA" id="ARBA00048988"/>
    </source>
</evidence>
<comment type="cofactor">
    <cofactor evidence="12">
        <name>Zn(2+)</name>
        <dbReference type="ChEBI" id="CHEBI:29105"/>
    </cofactor>
    <text evidence="12">Binds 2 zinc ions per subunit.</text>
</comment>
<feature type="binding site" evidence="12">
    <location>
        <position position="380"/>
    </location>
    <ligand>
        <name>Zn(2+)</name>
        <dbReference type="ChEBI" id="CHEBI:29105"/>
        <label>2</label>
    </ligand>
</feature>
<dbReference type="Gene3D" id="3.40.50.300">
    <property type="entry name" value="P-loop containing nucleotide triphosphate hydrolases"/>
    <property type="match status" value="2"/>
</dbReference>
<dbReference type="GO" id="GO:0005524">
    <property type="term" value="F:ATP binding"/>
    <property type="evidence" value="ECO:0007669"/>
    <property type="project" value="UniProtKB-UniRule"/>
</dbReference>
<dbReference type="InterPro" id="IPR014001">
    <property type="entry name" value="Helicase_ATP-bd"/>
</dbReference>
<evidence type="ECO:0000259" key="13">
    <source>
        <dbReference type="PROSITE" id="PS51192"/>
    </source>
</evidence>
<dbReference type="FunFam" id="3.40.50.300:FF:000489">
    <property type="entry name" value="Primosome assembly protein PriA"/>
    <property type="match status" value="1"/>
</dbReference>
<dbReference type="GO" id="GO:0006270">
    <property type="term" value="P:DNA replication initiation"/>
    <property type="evidence" value="ECO:0007669"/>
    <property type="project" value="TreeGrafter"/>
</dbReference>
<dbReference type="Pfam" id="PF00270">
    <property type="entry name" value="DEAD"/>
    <property type="match status" value="1"/>
</dbReference>
<keyword evidence="10 12" id="KW-0413">Isomerase</keyword>
<feature type="binding site" evidence="12">
    <location>
        <position position="398"/>
    </location>
    <ligand>
        <name>Zn(2+)</name>
        <dbReference type="ChEBI" id="CHEBI:29105"/>
        <label>2</label>
    </ligand>
</feature>
<evidence type="ECO:0000256" key="8">
    <source>
        <dbReference type="ARBA" id="ARBA00022840"/>
    </source>
</evidence>
<keyword evidence="7 12" id="KW-0862">Zinc</keyword>
<keyword evidence="6 12" id="KW-0347">Helicase</keyword>
<dbReference type="GO" id="GO:0006269">
    <property type="term" value="P:DNA replication, synthesis of primer"/>
    <property type="evidence" value="ECO:0007669"/>
    <property type="project" value="UniProtKB-KW"/>
</dbReference>
<keyword evidence="5 12" id="KW-0378">Hydrolase</keyword>
<keyword evidence="3 12" id="KW-0479">Metal-binding</keyword>
<evidence type="ECO:0000259" key="14">
    <source>
        <dbReference type="PROSITE" id="PS51194"/>
    </source>
</evidence>
<dbReference type="Pfam" id="PF18319">
    <property type="entry name" value="Zn_ribbon_PriA"/>
    <property type="match status" value="1"/>
</dbReference>
<dbReference type="InterPro" id="IPR001650">
    <property type="entry name" value="Helicase_C-like"/>
</dbReference>
<accession>A0A1E5IK47</accession>
<dbReference type="PROSITE" id="PS51192">
    <property type="entry name" value="HELICASE_ATP_BIND_1"/>
    <property type="match status" value="1"/>
</dbReference>
<dbReference type="PANTHER" id="PTHR30580:SF1">
    <property type="entry name" value="COMF OPERON PROTEIN 1"/>
    <property type="match status" value="1"/>
</dbReference>
<dbReference type="SMART" id="SM00490">
    <property type="entry name" value="HELICc"/>
    <property type="match status" value="1"/>
</dbReference>
<dbReference type="HAMAP" id="MF_00983">
    <property type="entry name" value="PriA"/>
    <property type="match status" value="1"/>
</dbReference>
<dbReference type="Pfam" id="PF18074">
    <property type="entry name" value="PriA_C"/>
    <property type="match status" value="1"/>
</dbReference>
<dbReference type="SUPFAM" id="SSF52540">
    <property type="entry name" value="P-loop containing nucleoside triphosphate hydrolases"/>
    <property type="match status" value="2"/>
</dbReference>
<evidence type="ECO:0000256" key="10">
    <source>
        <dbReference type="ARBA" id="ARBA00023235"/>
    </source>
</evidence>
<evidence type="ECO:0000256" key="2">
    <source>
        <dbReference type="ARBA" id="ARBA00022705"/>
    </source>
</evidence>
<dbReference type="GO" id="GO:0016887">
    <property type="term" value="F:ATP hydrolysis activity"/>
    <property type="evidence" value="ECO:0007669"/>
    <property type="project" value="RHEA"/>
</dbReference>
<evidence type="ECO:0000256" key="7">
    <source>
        <dbReference type="ARBA" id="ARBA00022833"/>
    </source>
</evidence>
<comment type="similarity">
    <text evidence="12">Belongs to the helicase family. PriA subfamily.</text>
</comment>
<evidence type="ECO:0000256" key="3">
    <source>
        <dbReference type="ARBA" id="ARBA00022723"/>
    </source>
</evidence>
<comment type="catalytic activity">
    <reaction evidence="11 12">
        <text>ATP + H2O = ADP + phosphate + H(+)</text>
        <dbReference type="Rhea" id="RHEA:13065"/>
        <dbReference type="ChEBI" id="CHEBI:15377"/>
        <dbReference type="ChEBI" id="CHEBI:15378"/>
        <dbReference type="ChEBI" id="CHEBI:30616"/>
        <dbReference type="ChEBI" id="CHEBI:43474"/>
        <dbReference type="ChEBI" id="CHEBI:456216"/>
        <dbReference type="EC" id="5.6.2.4"/>
    </reaction>
</comment>
<dbReference type="GO" id="GO:0043138">
    <property type="term" value="F:3'-5' DNA helicase activity"/>
    <property type="evidence" value="ECO:0007669"/>
    <property type="project" value="UniProtKB-EC"/>
</dbReference>
<feature type="binding site" evidence="12">
    <location>
        <position position="395"/>
    </location>
    <ligand>
        <name>Zn(2+)</name>
        <dbReference type="ChEBI" id="CHEBI:29105"/>
        <label>2</label>
    </ligand>
</feature>
<proteinExistence type="inferred from homology"/>
<dbReference type="Gene3D" id="3.40.1440.60">
    <property type="entry name" value="PriA, 3(prime) DNA-binding domain"/>
    <property type="match status" value="1"/>
</dbReference>
<comment type="function">
    <text evidence="12">Initiates the restart of stalled replication forks, which reloads the replicative helicase on sites other than the origin of replication. Recognizes and binds to abandoned replication forks and remodels them to uncover a helicase loading site. Promotes assembly of the primosome at these replication forks.</text>
</comment>
<dbReference type="InterPro" id="IPR042115">
    <property type="entry name" value="PriA_3primeBD_sf"/>
</dbReference>
<evidence type="ECO:0000256" key="12">
    <source>
        <dbReference type="HAMAP-Rule" id="MF_00983"/>
    </source>
</evidence>
<dbReference type="CDD" id="cd18804">
    <property type="entry name" value="SF2_C_priA"/>
    <property type="match status" value="1"/>
</dbReference>
<dbReference type="InterPro" id="IPR005259">
    <property type="entry name" value="PriA"/>
</dbReference>
<evidence type="ECO:0000313" key="15">
    <source>
        <dbReference type="EMBL" id="OEG70801.1"/>
    </source>
</evidence>
<feature type="binding site" evidence="12">
    <location>
        <position position="411"/>
    </location>
    <ligand>
        <name>Zn(2+)</name>
        <dbReference type="ChEBI" id="CHEBI:29105"/>
        <label>1</label>
    </ligand>
</feature>
<keyword evidence="16" id="KW-1185">Reference proteome</keyword>
<dbReference type="Proteomes" id="UP000095237">
    <property type="component" value="Unassembled WGS sequence"/>
</dbReference>
<feature type="domain" description="Helicase C-terminal" evidence="14">
    <location>
        <begin position="403"/>
        <end position="577"/>
    </location>
</feature>
<comment type="subunit">
    <text evidence="12">Component of the replication restart primosome.</text>
</comment>
<comment type="catalytic activity">
    <reaction evidence="12">
        <text>Couples ATP hydrolysis with the unwinding of duplex DNA by translocating in the 3'-5' direction.</text>
        <dbReference type="EC" id="5.6.2.4"/>
    </reaction>
</comment>
<dbReference type="InterPro" id="IPR040498">
    <property type="entry name" value="PriA_CRR"/>
</dbReference>
<dbReference type="EC" id="5.6.2.4" evidence="12"/>
<keyword evidence="8 12" id="KW-0067">ATP-binding</keyword>
<feature type="domain" description="Helicase ATP-binding" evidence="13">
    <location>
        <begin position="142"/>
        <end position="308"/>
    </location>
</feature>
<dbReference type="Pfam" id="PF17764">
    <property type="entry name" value="PriA_3primeBD"/>
    <property type="match status" value="1"/>
</dbReference>
<keyword evidence="1 12" id="KW-0639">Primosome</keyword>
<feature type="binding site" evidence="12">
    <location>
        <position position="371"/>
    </location>
    <ligand>
        <name>Zn(2+)</name>
        <dbReference type="ChEBI" id="CHEBI:29105"/>
        <label>1</label>
    </ligand>
</feature>
<sequence length="661" mass="74490">MIVLESAVPVPLNKIFYYLPPESISPESIVGKRVKVQFGKRILTAYAVSCRNIESDSGLKLRRIIKVVDDDSLITEETMELADYISKNYICSLGEALASIIPVSMKAPKRIPQNKSTYEEKICERHILNAQQSNAVNLINENLEKKVYNAFLLYGVTASGKTEVYIKAAEYALKQNRSAIMLIPEISLATQFLDIMTKRFGSNIGVWHSGISSIEKYSLFSKAKNGSIKIMIGARSAVFAPFKNLGLIIVDEEHEHTYKQEQKPSYDAREIAKRRGVYHNAVVVLGSATPSLESYKDALENRLNLIELNERVHKGELPEVKVLTLRDRTFKAGLLLPETIEAMSKTLARKEQIIVFLNRRGYSPTIMCRKCGSVHQCSKCSVSMVFHRNPDLLRCHYCGLTKNLPVACPVCKSRNIAVFGTGTQKIEDELKKLFKNAKIFRLDGDTASSEENYEKAYSGIKNEEYDILIGTQMIAKGFDFPRVSLACVVDADTSLYLPGFKSVEKTFQLITQVAGRSGRRDMRGSVIVQTNHPKHYAIEYAKNHDFVSFYKTEIEERKKLFYPPYCDVAKISIRNKEEKKADEDSEKLFSLLEDLIKSYKLGLKLLGPVPAYIAKLNSVYRRHIIIKGGRGNILKLVGLLESFKQLSGTFIGIEVMPSDLI</sequence>
<gene>
    <name evidence="12" type="primary">priA</name>
    <name evidence="15" type="ORF">ATZ36_17685</name>
</gene>
<dbReference type="GO" id="GO:0008270">
    <property type="term" value="F:zinc ion binding"/>
    <property type="evidence" value="ECO:0007669"/>
    <property type="project" value="UniProtKB-UniRule"/>
</dbReference>
<evidence type="ECO:0000313" key="16">
    <source>
        <dbReference type="Proteomes" id="UP000095237"/>
    </source>
</evidence>
<dbReference type="InterPro" id="IPR041222">
    <property type="entry name" value="PriA_3primeBD"/>
</dbReference>
<dbReference type="GO" id="GO:1990077">
    <property type="term" value="C:primosome complex"/>
    <property type="evidence" value="ECO:0007669"/>
    <property type="project" value="UniProtKB-UniRule"/>
</dbReference>